<dbReference type="AlphaFoldDB" id="A0A379IH43"/>
<gene>
    <name evidence="1" type="ORF">NCTC10392_04076</name>
</gene>
<evidence type="ECO:0008006" key="3">
    <source>
        <dbReference type="Google" id="ProtNLM"/>
    </source>
</evidence>
<sequence>MATIRQHFVPQGYLRGFTESPESAYVWVYDKRDGRLPARKSVRSIAWAPSYYAQEHEDGSEDIDSVEKKLALTIDSEIPKIIKSLNSKPGELVNISEEDQGKLAFFIGISLTRVPSFRDGINDMYSSVASFALNQVALENEALAKVIDETGLIAEAKPWVSLRPMVDMANEIALSALSKNWQFFLPSHDIPFLTSDNPVLFSGGSVGLKHLGPAHPGAELVINLTKSLSLVCTPKKGLPSLSTFQLSPNDTRKFNKGIVRAARHRVFSNHKSEKIERLVKNSAGLEQRIIV</sequence>
<dbReference type="Pfam" id="PF14022">
    <property type="entry name" value="DUF4238"/>
    <property type="match status" value="1"/>
</dbReference>
<protein>
    <recommendedName>
        <fullName evidence="3">DUF4238 domain-containing protein</fullName>
    </recommendedName>
</protein>
<dbReference type="Proteomes" id="UP000255125">
    <property type="component" value="Unassembled WGS sequence"/>
</dbReference>
<accession>A0A379IH43</accession>
<evidence type="ECO:0000313" key="1">
    <source>
        <dbReference type="EMBL" id="SUD32700.1"/>
    </source>
</evidence>
<organism evidence="1 2">
    <name type="scientific">Pseudomonas fluorescens</name>
    <dbReference type="NCBI Taxonomy" id="294"/>
    <lineage>
        <taxon>Bacteria</taxon>
        <taxon>Pseudomonadati</taxon>
        <taxon>Pseudomonadota</taxon>
        <taxon>Gammaproteobacteria</taxon>
        <taxon>Pseudomonadales</taxon>
        <taxon>Pseudomonadaceae</taxon>
        <taxon>Pseudomonas</taxon>
    </lineage>
</organism>
<dbReference type="EMBL" id="UGUS01000002">
    <property type="protein sequence ID" value="SUD32700.1"/>
    <property type="molecule type" value="Genomic_DNA"/>
</dbReference>
<evidence type="ECO:0000313" key="2">
    <source>
        <dbReference type="Proteomes" id="UP000255125"/>
    </source>
</evidence>
<name>A0A379IH43_PSEFL</name>
<reference evidence="1 2" key="1">
    <citation type="submission" date="2018-06" db="EMBL/GenBank/DDBJ databases">
        <authorList>
            <consortium name="Pathogen Informatics"/>
            <person name="Doyle S."/>
        </authorList>
    </citation>
    <scope>NUCLEOTIDE SEQUENCE [LARGE SCALE GENOMIC DNA]</scope>
    <source>
        <strain evidence="1 2">NCTC10392</strain>
    </source>
</reference>
<proteinExistence type="predicted"/>
<dbReference type="InterPro" id="IPR025332">
    <property type="entry name" value="DUF4238"/>
</dbReference>